<dbReference type="Proteomes" id="UP000230069">
    <property type="component" value="Unassembled WGS sequence"/>
</dbReference>
<proteinExistence type="predicted"/>
<evidence type="ECO:0000259" key="1">
    <source>
        <dbReference type="Pfam" id="PF08268"/>
    </source>
</evidence>
<evidence type="ECO:0000313" key="3">
    <source>
        <dbReference type="Proteomes" id="UP000230069"/>
    </source>
</evidence>
<dbReference type="InterPro" id="IPR013187">
    <property type="entry name" value="F-box-assoc_dom_typ3"/>
</dbReference>
<gene>
    <name evidence="2" type="ORF">AQUCO_03300011v1</name>
</gene>
<dbReference type="InParanoid" id="A0A2G5CZ55"/>
<dbReference type="Pfam" id="PF08268">
    <property type="entry name" value="FBA_3"/>
    <property type="match status" value="1"/>
</dbReference>
<sequence length="217" mass="24558">MYKVVFLWCFQDVNSLVKTGVLIRTLGSNKWRRVEDVRDTLELKTVLPVLVNGALHWEIHRKNCFGAIDIGTEKFRAIEEPPCEPKTNTRTLTSMGELLCVYDDKLDGTHVLWIMKVYGEKESWSKDYIIKKERLGPLRKLSVKNLGNMGNGSVVLLHSETGDQGYYDLITEEFKSIKIRGIRQSSYVMNTIVHVGSFISPKIIAGTVGAQGENPIN</sequence>
<reference evidence="2 3" key="1">
    <citation type="submission" date="2017-09" db="EMBL/GenBank/DDBJ databases">
        <title>WGS assembly of Aquilegia coerulea Goldsmith.</title>
        <authorList>
            <person name="Hodges S."/>
            <person name="Kramer E."/>
            <person name="Nordborg M."/>
            <person name="Tomkins J."/>
            <person name="Borevitz J."/>
            <person name="Derieg N."/>
            <person name="Yan J."/>
            <person name="Mihaltcheva S."/>
            <person name="Hayes R.D."/>
            <person name="Rokhsar D."/>
        </authorList>
    </citation>
    <scope>NUCLEOTIDE SEQUENCE [LARGE SCALE GENOMIC DNA]</scope>
    <source>
        <strain evidence="3">cv. Goldsmith</strain>
    </source>
</reference>
<dbReference type="InterPro" id="IPR017451">
    <property type="entry name" value="F-box-assoc_interact_dom"/>
</dbReference>
<feature type="domain" description="F-box associated beta-propeller type 3" evidence="1">
    <location>
        <begin position="2"/>
        <end position="185"/>
    </location>
</feature>
<dbReference type="FunCoup" id="A0A2G5CZ55">
    <property type="interactions" value="627"/>
</dbReference>
<keyword evidence="3" id="KW-1185">Reference proteome</keyword>
<dbReference type="OrthoDB" id="610337at2759"/>
<dbReference type="EMBL" id="KZ305050">
    <property type="protein sequence ID" value="PIA36530.1"/>
    <property type="molecule type" value="Genomic_DNA"/>
</dbReference>
<protein>
    <recommendedName>
        <fullName evidence="1">F-box associated beta-propeller type 3 domain-containing protein</fullName>
    </recommendedName>
</protein>
<evidence type="ECO:0000313" key="2">
    <source>
        <dbReference type="EMBL" id="PIA36530.1"/>
    </source>
</evidence>
<organism evidence="2 3">
    <name type="scientific">Aquilegia coerulea</name>
    <name type="common">Rocky mountain columbine</name>
    <dbReference type="NCBI Taxonomy" id="218851"/>
    <lineage>
        <taxon>Eukaryota</taxon>
        <taxon>Viridiplantae</taxon>
        <taxon>Streptophyta</taxon>
        <taxon>Embryophyta</taxon>
        <taxon>Tracheophyta</taxon>
        <taxon>Spermatophyta</taxon>
        <taxon>Magnoliopsida</taxon>
        <taxon>Ranunculales</taxon>
        <taxon>Ranunculaceae</taxon>
        <taxon>Thalictroideae</taxon>
        <taxon>Aquilegia</taxon>
    </lineage>
</organism>
<dbReference type="NCBIfam" id="TIGR01640">
    <property type="entry name" value="F_box_assoc_1"/>
    <property type="match status" value="1"/>
</dbReference>
<name>A0A2G5CZ55_AQUCA</name>
<accession>A0A2G5CZ55</accession>
<dbReference type="AlphaFoldDB" id="A0A2G5CZ55"/>